<keyword evidence="2" id="KW-1133">Transmembrane helix</keyword>
<dbReference type="Proteomes" id="UP001642484">
    <property type="component" value="Unassembled WGS sequence"/>
</dbReference>
<keyword evidence="4" id="KW-1185">Reference proteome</keyword>
<keyword evidence="2" id="KW-0472">Membrane</keyword>
<feature type="region of interest" description="Disordered" evidence="1">
    <location>
        <begin position="1"/>
        <end position="48"/>
    </location>
</feature>
<comment type="caution">
    <text evidence="3">The sequence shown here is derived from an EMBL/GenBank/DDBJ whole genome shotgun (WGS) entry which is preliminary data.</text>
</comment>
<name>A0ABP0RK58_9DINO</name>
<evidence type="ECO:0000256" key="1">
    <source>
        <dbReference type="SAM" id="MobiDB-lite"/>
    </source>
</evidence>
<protein>
    <submittedName>
        <fullName evidence="3">Uncharacterized protein</fullName>
    </submittedName>
</protein>
<proteinExistence type="predicted"/>
<organism evidence="3 4">
    <name type="scientific">Durusdinium trenchii</name>
    <dbReference type="NCBI Taxonomy" id="1381693"/>
    <lineage>
        <taxon>Eukaryota</taxon>
        <taxon>Sar</taxon>
        <taxon>Alveolata</taxon>
        <taxon>Dinophyceae</taxon>
        <taxon>Suessiales</taxon>
        <taxon>Symbiodiniaceae</taxon>
        <taxon>Durusdinium</taxon>
    </lineage>
</organism>
<evidence type="ECO:0000313" key="4">
    <source>
        <dbReference type="Proteomes" id="UP001642484"/>
    </source>
</evidence>
<dbReference type="EMBL" id="CAXAMN010026117">
    <property type="protein sequence ID" value="CAK9100659.1"/>
    <property type="molecule type" value="Genomic_DNA"/>
</dbReference>
<feature type="transmembrane region" description="Helical" evidence="2">
    <location>
        <begin position="54"/>
        <end position="80"/>
    </location>
</feature>
<keyword evidence="2" id="KW-0812">Transmembrane</keyword>
<gene>
    <name evidence="3" type="ORF">CCMP2556_LOCUS47530</name>
</gene>
<accession>A0ABP0RK58</accession>
<sequence>MEPDPPAVDSVVAADLYPPDAPTDPSAVPPTLERELAKEQGTSRAADSRGHRTIAGAVLLGIFLGFVLLMALSTAMFHAFRNIAVTPASLLGAPHNEQLVVGAAQAVDHCGLADYPRLSVEELRRVQDIAFTVNGAFHFYRVASIHQTRGGAVRIEAEDGTRLLVQDETIILERQWFPKEVLPRGSTGTPPGVLKIIRAG</sequence>
<reference evidence="3 4" key="1">
    <citation type="submission" date="2024-02" db="EMBL/GenBank/DDBJ databases">
        <authorList>
            <person name="Chen Y."/>
            <person name="Shah S."/>
            <person name="Dougan E. K."/>
            <person name="Thang M."/>
            <person name="Chan C."/>
        </authorList>
    </citation>
    <scope>NUCLEOTIDE SEQUENCE [LARGE SCALE GENOMIC DNA]</scope>
</reference>
<evidence type="ECO:0000256" key="2">
    <source>
        <dbReference type="SAM" id="Phobius"/>
    </source>
</evidence>
<evidence type="ECO:0000313" key="3">
    <source>
        <dbReference type="EMBL" id="CAK9100659.1"/>
    </source>
</evidence>